<evidence type="ECO:0000313" key="1">
    <source>
        <dbReference type="EMBL" id="KAF2885419.1"/>
    </source>
</evidence>
<dbReference type="Gene3D" id="3.40.50.300">
    <property type="entry name" value="P-loop containing nucleotide triphosphate hydrolases"/>
    <property type="match status" value="1"/>
</dbReference>
<dbReference type="AlphaFoldDB" id="A0A8K0G4A4"/>
<accession>A0A8K0G4A4</accession>
<proteinExistence type="predicted"/>
<protein>
    <recommendedName>
        <fullName evidence="3">G domain-containing protein</fullName>
    </recommendedName>
</protein>
<dbReference type="OrthoDB" id="2386367at2759"/>
<evidence type="ECO:0000313" key="2">
    <source>
        <dbReference type="Proteomes" id="UP000801492"/>
    </source>
</evidence>
<comment type="caution">
    <text evidence="1">The sequence shown here is derived from an EMBL/GenBank/DDBJ whole genome shotgun (WGS) entry which is preliminary data.</text>
</comment>
<dbReference type="EMBL" id="VTPC01089958">
    <property type="protein sequence ID" value="KAF2885419.1"/>
    <property type="molecule type" value="Genomic_DNA"/>
</dbReference>
<sequence>MVNPSKKLQEDILNVLRNSDDLLKEFRRKIENKYVIIFIGNTRNGKSTLVNYIMGASLVSFQEGDVFRIKQKSDVNLGPTIGHGSLSHTTVPTVLPLQDKPDTVIVDAPGFDDNRGVLQEIINALYINQIKYSKGVRFVLISDINNIVNDNINNFLSFIDTVRTIMPDFIKLRRAVSIIFTKDSGDHSLDEIVEILAVKILNVSSLYCEKELIHHFVEQKDLIGLFRMPTKTGDLTEEININVEGAIFKSLPINLSETDIRFGLSKNARVALLETYLEFFDVVISLKEKFKMFRIQAMNKFCGLKREKLLGLSNEQLCGEGSAEEIIQQFYKEVEDDEEQIYVVSDIPDSLKKIFIDDVNEVMSCLSTIGVDVPNESDLMNLNTIEEIQNELEYLACIEIVVEKDDKSKNIIKCYSDNSQAFQDDLKGLWRSIKKEMQTRDDLAFEIRSLPLINNCLLELSESYLFASMRDELISMKDSLERSVQLCNSIFSGISERPHTSQMLQQEVRETFSIPGNINTKLSDINRHIYQRDKEIFLENVSRSVKGILSTLAVCTGIGFLCIDGYSRLKIATATGSFLLFALFLCKSTNAQTLFMRFQRRYQQKRGLFRSRLKLDSYWRDLGRRRFNIH</sequence>
<name>A0A8K0G4A4_IGNLU</name>
<dbReference type="SUPFAM" id="SSF52540">
    <property type="entry name" value="P-loop containing nucleoside triphosphate hydrolases"/>
    <property type="match status" value="1"/>
</dbReference>
<organism evidence="1 2">
    <name type="scientific">Ignelater luminosus</name>
    <name type="common">Cucubano</name>
    <name type="synonym">Pyrophorus luminosus</name>
    <dbReference type="NCBI Taxonomy" id="2038154"/>
    <lineage>
        <taxon>Eukaryota</taxon>
        <taxon>Metazoa</taxon>
        <taxon>Ecdysozoa</taxon>
        <taxon>Arthropoda</taxon>
        <taxon>Hexapoda</taxon>
        <taxon>Insecta</taxon>
        <taxon>Pterygota</taxon>
        <taxon>Neoptera</taxon>
        <taxon>Endopterygota</taxon>
        <taxon>Coleoptera</taxon>
        <taxon>Polyphaga</taxon>
        <taxon>Elateriformia</taxon>
        <taxon>Elateroidea</taxon>
        <taxon>Elateridae</taxon>
        <taxon>Agrypninae</taxon>
        <taxon>Pyrophorini</taxon>
        <taxon>Ignelater</taxon>
    </lineage>
</organism>
<dbReference type="Proteomes" id="UP000801492">
    <property type="component" value="Unassembled WGS sequence"/>
</dbReference>
<dbReference type="InterPro" id="IPR027417">
    <property type="entry name" value="P-loop_NTPase"/>
</dbReference>
<keyword evidence="2" id="KW-1185">Reference proteome</keyword>
<reference evidence="1" key="1">
    <citation type="submission" date="2019-08" db="EMBL/GenBank/DDBJ databases">
        <title>The genome of the North American firefly Photinus pyralis.</title>
        <authorList>
            <consortium name="Photinus pyralis genome working group"/>
            <person name="Fallon T.R."/>
            <person name="Sander Lower S.E."/>
            <person name="Weng J.-K."/>
        </authorList>
    </citation>
    <scope>NUCLEOTIDE SEQUENCE</scope>
    <source>
        <strain evidence="1">TRF0915ILg1</strain>
        <tissue evidence="1">Whole body</tissue>
    </source>
</reference>
<gene>
    <name evidence="1" type="ORF">ILUMI_20764</name>
</gene>
<evidence type="ECO:0008006" key="3">
    <source>
        <dbReference type="Google" id="ProtNLM"/>
    </source>
</evidence>